<feature type="domain" description="Peptidase M28" evidence="2">
    <location>
        <begin position="270"/>
        <end position="473"/>
    </location>
</feature>
<dbReference type="EMBL" id="VSZQ01000029">
    <property type="protein sequence ID" value="TYR65181.1"/>
    <property type="molecule type" value="Genomic_DNA"/>
</dbReference>
<accession>A0A5D4JIB3</accession>
<dbReference type="Pfam" id="PF04389">
    <property type="entry name" value="Peptidase_M28"/>
    <property type="match status" value="1"/>
</dbReference>
<dbReference type="GO" id="GO:0008235">
    <property type="term" value="F:metalloexopeptidase activity"/>
    <property type="evidence" value="ECO:0007669"/>
    <property type="project" value="InterPro"/>
</dbReference>
<gene>
    <name evidence="3" type="ORF">FY004_07615</name>
</gene>
<evidence type="ECO:0000313" key="4">
    <source>
        <dbReference type="Proteomes" id="UP000323242"/>
    </source>
</evidence>
<comment type="caution">
    <text evidence="3">The sequence shown here is derived from an EMBL/GenBank/DDBJ whole genome shotgun (WGS) entry which is preliminary data.</text>
</comment>
<dbReference type="PANTHER" id="PTHR12147">
    <property type="entry name" value="METALLOPEPTIDASE M28 FAMILY MEMBER"/>
    <property type="match status" value="1"/>
</dbReference>
<dbReference type="AlphaFoldDB" id="A0A5D4JIB3"/>
<dbReference type="InterPro" id="IPR045175">
    <property type="entry name" value="M28_fam"/>
</dbReference>
<organism evidence="3 4">
    <name type="scientific">Streptomyces parvus</name>
    <dbReference type="NCBI Taxonomy" id="66428"/>
    <lineage>
        <taxon>Bacteria</taxon>
        <taxon>Bacillati</taxon>
        <taxon>Actinomycetota</taxon>
        <taxon>Actinomycetes</taxon>
        <taxon>Kitasatosporales</taxon>
        <taxon>Streptomycetaceae</taxon>
        <taxon>Streptomyces</taxon>
    </lineage>
</organism>
<dbReference type="PANTHER" id="PTHR12147:SF26">
    <property type="entry name" value="PEPTIDASE M28 DOMAIN-CONTAINING PROTEIN"/>
    <property type="match status" value="1"/>
</dbReference>
<reference evidence="3 4" key="1">
    <citation type="submission" date="2019-08" db="EMBL/GenBank/DDBJ databases">
        <title>Draft genome for granaticin producer strain Streptomyces parvus C05.</title>
        <authorList>
            <person name="Gonzalez-Pimentel J.L."/>
        </authorList>
    </citation>
    <scope>NUCLEOTIDE SEQUENCE [LARGE SCALE GENOMIC DNA]</scope>
    <source>
        <strain evidence="3 4">C05</strain>
    </source>
</reference>
<name>A0A5D4JIB3_9ACTN</name>
<evidence type="ECO:0000259" key="2">
    <source>
        <dbReference type="Pfam" id="PF04389"/>
    </source>
</evidence>
<protein>
    <submittedName>
        <fullName evidence="3">DUF4910 domain-containing protein</fullName>
    </submittedName>
</protein>
<evidence type="ECO:0000256" key="1">
    <source>
        <dbReference type="SAM" id="MobiDB-lite"/>
    </source>
</evidence>
<feature type="region of interest" description="Disordered" evidence="1">
    <location>
        <begin position="1"/>
        <end position="53"/>
    </location>
</feature>
<feature type="compositionally biased region" description="Low complexity" evidence="1">
    <location>
        <begin position="27"/>
        <end position="45"/>
    </location>
</feature>
<dbReference type="InterPro" id="IPR007484">
    <property type="entry name" value="Peptidase_M28"/>
</dbReference>
<keyword evidence="4" id="KW-1185">Reference proteome</keyword>
<dbReference type="Gene3D" id="3.40.630.10">
    <property type="entry name" value="Zn peptidases"/>
    <property type="match status" value="1"/>
</dbReference>
<proteinExistence type="predicted"/>
<evidence type="ECO:0000313" key="3">
    <source>
        <dbReference type="EMBL" id="TYR65181.1"/>
    </source>
</evidence>
<dbReference type="GO" id="GO:0006508">
    <property type="term" value="P:proteolysis"/>
    <property type="evidence" value="ECO:0007669"/>
    <property type="project" value="InterPro"/>
</dbReference>
<dbReference type="SUPFAM" id="SSF53187">
    <property type="entry name" value="Zn-dependent exopeptidases"/>
    <property type="match status" value="1"/>
</dbReference>
<dbReference type="Proteomes" id="UP000323242">
    <property type="component" value="Unassembled WGS sequence"/>
</dbReference>
<sequence>MHAQRGACWRNSECEPNSRAGERATVSGKSSSRSLSRSQRPVSRPSAPPSPMPTDLAELVGRIHHGIDTDEAMRWVTRLATEDRHQGSAGIAAAADYVAGEAERVGLVDVEVLDFPADGRTAWWTFTAPSPWTPRAAQLSVPGRPLLVDYPRQPYALAVNSAPVDREAPLARPQDESWPPGAVVVVSTVAELTAKLLTRMRREQASGFCVTARPDLPDHSGRVELPGGSDLFGLSVLPHQLNALHDAHRRGERVRVLVDVDTTPARMPVVVAHTPGRAPASPLSADACLIAAHLCHPAPSANDNASGVAAALAAGRSLAAQPLNRRVRFVWGPEFAGLAAYVHQTLEAGEPLPSMAVNLDMVGEDQQQCGGPLIVEHGPEYLPHFANALVEACVRSLPPTARSYSSAVGCDVWAWRATPFVGASDHAILADREIGCPAVQLGHWPDRFNHSGADTLDRVDPQELRRSAAVAASAAAAVATAGPREADRLAHLLTRWTARRMAACLPPTNDPLAAARLTRRWQFGRDALPTVRSLGADEGVIAGQADLLAGLHRTLAQAWPDAPQAAQKAPSLRRNWQGPFNLRALMRAADAAGQDWLQGQLAIERGRFYASAMALAQSVDGSSDAVSVNRTAQLDSGLQWEAGFGERFLAVMETAGWLEQGKRP</sequence>